<evidence type="ECO:0000259" key="9">
    <source>
        <dbReference type="Pfam" id="PF01648"/>
    </source>
</evidence>
<dbReference type="KEGG" id="grc:GI584_03185"/>
<dbReference type="InterPro" id="IPR008278">
    <property type="entry name" value="4-PPantetheinyl_Trfase_dom"/>
</dbReference>
<keyword evidence="3 8" id="KW-0479">Metal-binding</keyword>
<name>A0A5Q2TEM7_9BACI</name>
<dbReference type="EMBL" id="CP045915">
    <property type="protein sequence ID" value="QGH33115.1"/>
    <property type="molecule type" value="Genomic_DNA"/>
</dbReference>
<comment type="catalytic activity">
    <reaction evidence="8">
        <text>apo-[ACP] + CoA = holo-[ACP] + adenosine 3',5'-bisphosphate + H(+)</text>
        <dbReference type="Rhea" id="RHEA:12068"/>
        <dbReference type="Rhea" id="RHEA-COMP:9685"/>
        <dbReference type="Rhea" id="RHEA-COMP:9690"/>
        <dbReference type="ChEBI" id="CHEBI:15378"/>
        <dbReference type="ChEBI" id="CHEBI:29999"/>
        <dbReference type="ChEBI" id="CHEBI:57287"/>
        <dbReference type="ChEBI" id="CHEBI:58343"/>
        <dbReference type="ChEBI" id="CHEBI:64479"/>
        <dbReference type="EC" id="2.7.8.7"/>
    </reaction>
</comment>
<keyword evidence="8" id="KW-0963">Cytoplasm</keyword>
<evidence type="ECO:0000256" key="6">
    <source>
        <dbReference type="ARBA" id="ARBA00023098"/>
    </source>
</evidence>
<comment type="cofactor">
    <cofactor evidence="8">
        <name>Mg(2+)</name>
        <dbReference type="ChEBI" id="CHEBI:18420"/>
    </cofactor>
</comment>
<evidence type="ECO:0000256" key="1">
    <source>
        <dbReference type="ARBA" id="ARBA00022516"/>
    </source>
</evidence>
<dbReference type="HAMAP" id="MF_00101">
    <property type="entry name" value="AcpS"/>
    <property type="match status" value="1"/>
</dbReference>
<evidence type="ECO:0000313" key="11">
    <source>
        <dbReference type="Proteomes" id="UP000339690"/>
    </source>
</evidence>
<protein>
    <recommendedName>
        <fullName evidence="8">Holo-[acyl-carrier-protein] synthase</fullName>
        <shortName evidence="8">Holo-ACP synthase</shortName>
        <ecNumber evidence="8">2.7.8.7</ecNumber>
    </recommendedName>
    <alternativeName>
        <fullName evidence="8">4'-phosphopantetheinyl transferase AcpS</fullName>
    </alternativeName>
</protein>
<dbReference type="NCBIfam" id="TIGR00516">
    <property type="entry name" value="acpS"/>
    <property type="match status" value="1"/>
</dbReference>
<dbReference type="EC" id="2.7.8.7" evidence="8"/>
<sequence>MIKGIGIDIIELRRIKNILERQPKMLDRILTKTEKEIWENLQSDKRKIEFVAGRFAAKEAFSKARGTGIGQLSFLDIEIINHKNGAPILNSKVLTAETCFVSISHSEDYAVAQVIIESESAY</sequence>
<evidence type="ECO:0000256" key="7">
    <source>
        <dbReference type="ARBA" id="ARBA00023160"/>
    </source>
</evidence>
<keyword evidence="1 8" id="KW-0444">Lipid biosynthesis</keyword>
<dbReference type="GO" id="GO:0005737">
    <property type="term" value="C:cytoplasm"/>
    <property type="evidence" value="ECO:0007669"/>
    <property type="project" value="UniProtKB-SubCell"/>
</dbReference>
<evidence type="ECO:0000256" key="2">
    <source>
        <dbReference type="ARBA" id="ARBA00022679"/>
    </source>
</evidence>
<feature type="binding site" evidence="8">
    <location>
        <position position="59"/>
    </location>
    <ligand>
        <name>Mg(2+)</name>
        <dbReference type="ChEBI" id="CHEBI:18420"/>
    </ligand>
</feature>
<comment type="similarity">
    <text evidence="8">Belongs to the P-Pant transferase superfamily. AcpS family.</text>
</comment>
<dbReference type="Pfam" id="PF01648">
    <property type="entry name" value="ACPS"/>
    <property type="match status" value="1"/>
</dbReference>
<dbReference type="InterPro" id="IPR002582">
    <property type="entry name" value="ACPS"/>
</dbReference>
<dbReference type="NCBIfam" id="TIGR00556">
    <property type="entry name" value="pantethn_trn"/>
    <property type="match status" value="1"/>
</dbReference>
<keyword evidence="11" id="KW-1185">Reference proteome</keyword>
<gene>
    <name evidence="8" type="primary">acpS</name>
    <name evidence="10" type="ORF">GI584_03185</name>
</gene>
<feature type="binding site" evidence="8">
    <location>
        <position position="8"/>
    </location>
    <ligand>
        <name>Mg(2+)</name>
        <dbReference type="ChEBI" id="CHEBI:18420"/>
    </ligand>
</feature>
<dbReference type="GO" id="GO:0008897">
    <property type="term" value="F:holo-[acyl-carrier-protein] synthase activity"/>
    <property type="evidence" value="ECO:0007669"/>
    <property type="project" value="UniProtKB-UniRule"/>
</dbReference>
<keyword evidence="7 8" id="KW-0275">Fatty acid biosynthesis</keyword>
<dbReference type="GO" id="GO:0000287">
    <property type="term" value="F:magnesium ion binding"/>
    <property type="evidence" value="ECO:0007669"/>
    <property type="project" value="UniProtKB-UniRule"/>
</dbReference>
<dbReference type="InterPro" id="IPR004568">
    <property type="entry name" value="Ppantetheine-prot_Trfase_dom"/>
</dbReference>
<accession>A0A5Q2TEM7</accession>
<keyword evidence="2 8" id="KW-0808">Transferase</keyword>
<evidence type="ECO:0000256" key="5">
    <source>
        <dbReference type="ARBA" id="ARBA00022842"/>
    </source>
</evidence>
<comment type="function">
    <text evidence="8">Transfers the 4'-phosphopantetheine moiety from coenzyme A to a Ser of acyl-carrier-protein.</text>
</comment>
<dbReference type="RefSeq" id="WP_100362063.1">
    <property type="nucleotide sequence ID" value="NZ_CP045915.1"/>
</dbReference>
<dbReference type="InterPro" id="IPR037143">
    <property type="entry name" value="4-PPantetheinyl_Trfase_dom_sf"/>
</dbReference>
<keyword evidence="6 8" id="KW-0443">Lipid metabolism</keyword>
<evidence type="ECO:0000256" key="3">
    <source>
        <dbReference type="ARBA" id="ARBA00022723"/>
    </source>
</evidence>
<organism evidence="10 11">
    <name type="scientific">Gracilibacillus salitolerans</name>
    <dbReference type="NCBI Taxonomy" id="2663022"/>
    <lineage>
        <taxon>Bacteria</taxon>
        <taxon>Bacillati</taxon>
        <taxon>Bacillota</taxon>
        <taxon>Bacilli</taxon>
        <taxon>Bacillales</taxon>
        <taxon>Bacillaceae</taxon>
        <taxon>Gracilibacillus</taxon>
    </lineage>
</organism>
<dbReference type="Gene3D" id="3.90.470.20">
    <property type="entry name" value="4'-phosphopantetheinyl transferase domain"/>
    <property type="match status" value="1"/>
</dbReference>
<dbReference type="AlphaFoldDB" id="A0A5Q2TEM7"/>
<dbReference type="GO" id="GO:0006633">
    <property type="term" value="P:fatty acid biosynthetic process"/>
    <property type="evidence" value="ECO:0007669"/>
    <property type="project" value="UniProtKB-UniRule"/>
</dbReference>
<proteinExistence type="inferred from homology"/>
<evidence type="ECO:0000256" key="4">
    <source>
        <dbReference type="ARBA" id="ARBA00022832"/>
    </source>
</evidence>
<comment type="subcellular location">
    <subcellularLocation>
        <location evidence="8">Cytoplasm</location>
    </subcellularLocation>
</comment>
<evidence type="ECO:0000313" key="10">
    <source>
        <dbReference type="EMBL" id="QGH33115.1"/>
    </source>
</evidence>
<reference evidence="10 11" key="1">
    <citation type="submission" date="2019-11" db="EMBL/GenBank/DDBJ databases">
        <title>Gracilibacillus salitolerans sp. nov., a moderate halophile isolated from a saline soil in northwest China.</title>
        <authorList>
            <person name="Gan L."/>
        </authorList>
    </citation>
    <scope>NUCLEOTIDE SEQUENCE [LARGE SCALE GENOMIC DNA]</scope>
    <source>
        <strain evidence="10 11">SCU50</strain>
    </source>
</reference>
<evidence type="ECO:0000256" key="8">
    <source>
        <dbReference type="HAMAP-Rule" id="MF_00101"/>
    </source>
</evidence>
<feature type="domain" description="4'-phosphopantetheinyl transferase" evidence="9">
    <location>
        <begin position="4"/>
        <end position="113"/>
    </location>
</feature>
<keyword evidence="4 8" id="KW-0276">Fatty acid metabolism</keyword>
<keyword evidence="5 8" id="KW-0460">Magnesium</keyword>
<dbReference type="SUPFAM" id="SSF56214">
    <property type="entry name" value="4'-phosphopantetheinyl transferase"/>
    <property type="match status" value="1"/>
</dbReference>
<dbReference type="Proteomes" id="UP000339690">
    <property type="component" value="Chromosome"/>
</dbReference>